<dbReference type="Pfam" id="PF23559">
    <property type="entry name" value="WHD_DRP"/>
    <property type="match status" value="1"/>
</dbReference>
<dbReference type="PRINTS" id="PR00364">
    <property type="entry name" value="DISEASERSIST"/>
</dbReference>
<dbReference type="AlphaFoldDB" id="A0ABC9H7E8"/>
<dbReference type="InterPro" id="IPR055414">
    <property type="entry name" value="LRR_R13L4/SHOC2-like"/>
</dbReference>
<dbReference type="InterPro" id="IPR032675">
    <property type="entry name" value="LRR_dom_sf"/>
</dbReference>
<dbReference type="GO" id="GO:0042742">
    <property type="term" value="P:defense response to bacterium"/>
    <property type="evidence" value="ECO:0007669"/>
    <property type="project" value="UniProtKB-ARBA"/>
</dbReference>
<evidence type="ECO:0000259" key="5">
    <source>
        <dbReference type="Pfam" id="PF23598"/>
    </source>
</evidence>
<feature type="domain" description="Disease resistance protein winged helix" evidence="4">
    <location>
        <begin position="349"/>
        <end position="423"/>
    </location>
</feature>
<dbReference type="Gene3D" id="1.10.10.10">
    <property type="entry name" value="Winged helix-like DNA-binding domain superfamily/Winged helix DNA-binding domain"/>
    <property type="match status" value="1"/>
</dbReference>
<dbReference type="SUPFAM" id="SSF52058">
    <property type="entry name" value="L domain-like"/>
    <property type="match status" value="1"/>
</dbReference>
<comment type="caution">
    <text evidence="6">The sequence shown here is derived from an EMBL/GenBank/DDBJ whole genome shotgun (WGS) entry which is preliminary data.</text>
</comment>
<dbReference type="Gene3D" id="3.80.10.10">
    <property type="entry name" value="Ribonuclease Inhibitor"/>
    <property type="match status" value="1"/>
</dbReference>
<evidence type="ECO:0000256" key="2">
    <source>
        <dbReference type="ARBA" id="ARBA00022821"/>
    </source>
</evidence>
<accession>A0ABC9H7E8</accession>
<sequence>MEDIVDTFLVRVQGLEPPSKRSAKRFIKKMKDVFTKVKVQHGIAQEIKDIKERVKEIAERRDRYKVDDITPAKTVGVDPRIASQYTEAADLVGIDEAREELITMLTKGDDTSMQLQRIVSVVGFGGLGKTTLVKAVYDKLKGQFDCMAFVPVGRNPDLKKVFKDILIALHMHFNLEILDERQLIDKLREFLESKRYFIVMDDVWDTESWVTIKLGLVKNNIASRIIITTRIDEVAKEASEVYKLQPLSEGNSRKLFFARVSGGENKLSDHQPDEESDKILRKCGGIPLAVITMASLLVGKPREEWSKVNNSIGFGNRGNQQVENTMKIISFSYYDLTSELRTCLLYLSVFPEDHFIEKTPLIWMWIAEGFVHEEQGTSSFEIGEGYFNDLVNRSMIQLEEKTDQWNHEMVCGCRVHDMVLDLIRSISFEENFTRLVLDGNKAGASSSSSRPGQGKVRRLALQSDGTMRTHTEDTKQVRSFISHGCDIGSKGRALLWSFKFVRVLTIHTSGQRIEHQHLEPISNLLHLRCLQLSGRIVELPVKEIATLKYLQTLDVDTTTDGVSEQAAIMGLLTQLRCLRIRQPIGIIPNGIGKMTSLEELEIKIDYFHVEQEAWRGFTNELGGLRELRVLRITIPRLREDALVHMVPALRNLHKLEHLLLSSWSAKYENTTETWKEAEGGSLLLPRRLRQLFVRMIFLPRFPSFFLNASRLPILSHLSVHVHHLEAQADLRVLGELPELHYLDLLVDSTVELVPSDDDACLFRKLRRCNLYWYGGVRLMSRYEDSGGVSTRTEQLYGSMLLGSGRNKDVAPTLLPSLQKLRLHMNLRDFKDSNGSVSLEYFTSLHNVRVDIHCDDASAAEVEQVEAELRRAVGVHPNRPTLKVVRSNEYKMI</sequence>
<keyword evidence="7" id="KW-1185">Reference proteome</keyword>
<dbReference type="Gene3D" id="1.10.8.430">
    <property type="entry name" value="Helical domain of apoptotic protease-activating factors"/>
    <property type="match status" value="1"/>
</dbReference>
<organism evidence="6 7">
    <name type="scientific">Urochloa decumbens</name>
    <dbReference type="NCBI Taxonomy" id="240449"/>
    <lineage>
        <taxon>Eukaryota</taxon>
        <taxon>Viridiplantae</taxon>
        <taxon>Streptophyta</taxon>
        <taxon>Embryophyta</taxon>
        <taxon>Tracheophyta</taxon>
        <taxon>Spermatophyta</taxon>
        <taxon>Magnoliopsida</taxon>
        <taxon>Liliopsida</taxon>
        <taxon>Poales</taxon>
        <taxon>Poaceae</taxon>
        <taxon>PACMAD clade</taxon>
        <taxon>Panicoideae</taxon>
        <taxon>Panicodae</taxon>
        <taxon>Paniceae</taxon>
        <taxon>Melinidinae</taxon>
        <taxon>Urochloa</taxon>
    </lineage>
</organism>
<dbReference type="Gene3D" id="3.40.50.300">
    <property type="entry name" value="P-loop containing nucleotide triphosphate hydrolases"/>
    <property type="match status" value="1"/>
</dbReference>
<dbReference type="InterPro" id="IPR036388">
    <property type="entry name" value="WH-like_DNA-bd_sf"/>
</dbReference>
<dbReference type="Pfam" id="PF23598">
    <property type="entry name" value="LRR_14"/>
    <property type="match status" value="1"/>
</dbReference>
<dbReference type="FunFam" id="3.40.50.300:FF:001091">
    <property type="entry name" value="Probable disease resistance protein At1g61300"/>
    <property type="match status" value="1"/>
</dbReference>
<dbReference type="FunFam" id="1.10.10.10:FF:000322">
    <property type="entry name" value="Probable disease resistance protein At1g63360"/>
    <property type="match status" value="1"/>
</dbReference>
<protein>
    <recommendedName>
        <fullName evidence="8">NB-ARC domain-containing protein</fullName>
    </recommendedName>
</protein>
<dbReference type="InterPro" id="IPR058922">
    <property type="entry name" value="WHD_DRP"/>
</dbReference>
<dbReference type="Pfam" id="PF00931">
    <property type="entry name" value="NB-ARC"/>
    <property type="match status" value="1"/>
</dbReference>
<evidence type="ECO:0000313" key="7">
    <source>
        <dbReference type="Proteomes" id="UP001497457"/>
    </source>
</evidence>
<dbReference type="InterPro" id="IPR002182">
    <property type="entry name" value="NB-ARC"/>
</dbReference>
<dbReference type="GO" id="GO:0002758">
    <property type="term" value="P:innate immune response-activating signaling pathway"/>
    <property type="evidence" value="ECO:0007669"/>
    <property type="project" value="UniProtKB-ARBA"/>
</dbReference>
<dbReference type="InterPro" id="IPR027417">
    <property type="entry name" value="P-loop_NTPase"/>
</dbReference>
<proteinExistence type="predicted"/>
<feature type="domain" description="NB-ARC" evidence="3">
    <location>
        <begin position="98"/>
        <end position="260"/>
    </location>
</feature>
<keyword evidence="1" id="KW-0677">Repeat</keyword>
<evidence type="ECO:0000259" key="4">
    <source>
        <dbReference type="Pfam" id="PF23559"/>
    </source>
</evidence>
<feature type="domain" description="Disease resistance R13L4/SHOC-2-like LRR" evidence="5">
    <location>
        <begin position="476"/>
        <end position="881"/>
    </location>
</feature>
<evidence type="ECO:0008006" key="8">
    <source>
        <dbReference type="Google" id="ProtNLM"/>
    </source>
</evidence>
<dbReference type="PANTHER" id="PTHR23155">
    <property type="entry name" value="DISEASE RESISTANCE PROTEIN RP"/>
    <property type="match status" value="1"/>
</dbReference>
<dbReference type="PANTHER" id="PTHR23155:SF1116">
    <property type="entry name" value="OS12G0273300 PROTEIN"/>
    <property type="match status" value="1"/>
</dbReference>
<dbReference type="GO" id="GO:0009626">
    <property type="term" value="P:plant-type hypersensitive response"/>
    <property type="evidence" value="ECO:0007669"/>
    <property type="project" value="UniProtKB-ARBA"/>
</dbReference>
<dbReference type="Proteomes" id="UP001497457">
    <property type="component" value="Unassembled WGS sequence"/>
</dbReference>
<name>A0ABC9H7E8_9POAL</name>
<evidence type="ECO:0000259" key="3">
    <source>
        <dbReference type="Pfam" id="PF00931"/>
    </source>
</evidence>
<dbReference type="SUPFAM" id="SSF52540">
    <property type="entry name" value="P-loop containing nucleoside triphosphate hydrolases"/>
    <property type="match status" value="1"/>
</dbReference>
<evidence type="ECO:0000256" key="1">
    <source>
        <dbReference type="ARBA" id="ARBA00022737"/>
    </source>
</evidence>
<keyword evidence="2" id="KW-0611">Plant defense</keyword>
<gene>
    <name evidence="6" type="ORF">URODEC1_LOCUS122735</name>
</gene>
<dbReference type="EMBL" id="CAXIPR030002257">
    <property type="protein sequence ID" value="CAM0149566.1"/>
    <property type="molecule type" value="Genomic_DNA"/>
</dbReference>
<reference evidence="6 7" key="1">
    <citation type="submission" date="2024-10" db="EMBL/GenBank/DDBJ databases">
        <authorList>
            <person name="Ryan C."/>
        </authorList>
    </citation>
    <scope>NUCLEOTIDE SEQUENCE [LARGE SCALE GENOMIC DNA]</scope>
</reference>
<dbReference type="InterPro" id="IPR044974">
    <property type="entry name" value="Disease_R_plants"/>
</dbReference>
<dbReference type="InterPro" id="IPR042197">
    <property type="entry name" value="Apaf_helical"/>
</dbReference>
<evidence type="ECO:0000313" key="6">
    <source>
        <dbReference type="EMBL" id="CAM0149566.1"/>
    </source>
</evidence>